<evidence type="ECO:0000256" key="5">
    <source>
        <dbReference type="ARBA" id="ARBA00022989"/>
    </source>
</evidence>
<keyword evidence="8" id="KW-0961">Cell wall biogenesis/degradation</keyword>
<dbReference type="GO" id="GO:0015926">
    <property type="term" value="F:glucosidase activity"/>
    <property type="evidence" value="ECO:0007669"/>
    <property type="project" value="TreeGrafter"/>
</dbReference>
<dbReference type="AlphaFoldDB" id="A0A4V4LSE0"/>
<dbReference type="PANTHER" id="PTHR31361:SF1">
    <property type="entry name" value="BETA-GLUCAN SYNTHESIS-ASSOCIATED PROTEIN KRE6-RELATED"/>
    <property type="match status" value="1"/>
</dbReference>
<evidence type="ECO:0000313" key="13">
    <source>
        <dbReference type="Proteomes" id="UP000310189"/>
    </source>
</evidence>
<reference evidence="12 13" key="1">
    <citation type="submission" date="2019-03" db="EMBL/GenBank/DDBJ databases">
        <title>Sequencing 23 genomes of Wallemia ichthyophaga.</title>
        <authorList>
            <person name="Gostincar C."/>
        </authorList>
    </citation>
    <scope>NUCLEOTIDE SEQUENCE [LARGE SCALE GENOMIC DNA]</scope>
    <source>
        <strain evidence="12 13">EXF-5753</strain>
    </source>
</reference>
<name>A0A4V4LSE0_9BASI</name>
<keyword evidence="13" id="KW-1185">Reference proteome</keyword>
<accession>A0A4V4LSE0</accession>
<dbReference type="Proteomes" id="UP000310189">
    <property type="component" value="Unassembled WGS sequence"/>
</dbReference>
<dbReference type="OrthoDB" id="412647at2759"/>
<keyword evidence="6 10" id="KW-0472">Membrane</keyword>
<organism evidence="12 13">
    <name type="scientific">Wallemia hederae</name>
    <dbReference type="NCBI Taxonomy" id="1540922"/>
    <lineage>
        <taxon>Eukaryota</taxon>
        <taxon>Fungi</taxon>
        <taxon>Dikarya</taxon>
        <taxon>Basidiomycota</taxon>
        <taxon>Wallemiomycotina</taxon>
        <taxon>Wallemiomycetes</taxon>
        <taxon>Wallemiales</taxon>
        <taxon>Wallemiaceae</taxon>
        <taxon>Wallemia</taxon>
    </lineage>
</organism>
<sequence length="682" mass="76901">MAVGLGLTDVRPTHKRHQSASISYRDWSQTAEHDDFFHDPEQRPAWDETYKAKNVFNARAFCNIGLLAVTILGLLALFAGYPLYSYRLSQRPIHHHGQFANYNKTGQIPWTGQRRGLIDPDTPLENRTRIGTDGHLYELVFSDEFNEDGRTFYAGEDPFWEAVDMHYWVTNNLEWYSPRQVTTNNGSLRLTLDRQPSHDLDYVGAMLTSWNKFCFTGGYVDASVQLPGKNDVWGIWPAFWIMGNLGRAGYGATLDGMWPYTYDACDVGTLQNQTMGDYPDLAYTSGIEGKALSFLPGQRLSRCTCSNEIHPGPMREDGTFVGRSAAEIDVFEALIDPAIAQSLVSMSGQFAPFNAHYNWLNDTEAYLKYPEKDRYNEFQGGEWQQSTSIRLVTDPTVYEKSGGNYSSYGLEYNPGYGHEGYIAWHIAEENRYTVFADAMRAVPELGISDRLVTAEPMYMIINNGISNNFGGIDWVGLEGTFPNIMSIDWVRVYQRRDRLNIGCDPPSMPTAAYIDYYKEAYTNPNLTTWESLGQENVKNAILHQDDPECSDARKLIPEELIGHHNIKPVLPATLRPPIPAPEQPGPYFPPPIPPVPDFSDLPENERPKIYPYFENPPPIWRPVHNLGPPSPPSLKDAPPFDRPAPNAAEVEAEQLAQAEAELESLEEDILQQGDTTADADLR</sequence>
<dbReference type="Pfam" id="PF03935">
    <property type="entry name" value="SKN1_KRE6_Sbg1"/>
    <property type="match status" value="1"/>
</dbReference>
<dbReference type="GO" id="GO:0006078">
    <property type="term" value="P:(1-&gt;6)-beta-D-glucan biosynthetic process"/>
    <property type="evidence" value="ECO:0007669"/>
    <property type="project" value="TreeGrafter"/>
</dbReference>
<dbReference type="EMBL" id="SPNW01000098">
    <property type="protein sequence ID" value="TIA85763.1"/>
    <property type="molecule type" value="Genomic_DNA"/>
</dbReference>
<evidence type="ECO:0000256" key="3">
    <source>
        <dbReference type="ARBA" id="ARBA00022692"/>
    </source>
</evidence>
<evidence type="ECO:0000256" key="10">
    <source>
        <dbReference type="SAM" id="Phobius"/>
    </source>
</evidence>
<evidence type="ECO:0000256" key="6">
    <source>
        <dbReference type="ARBA" id="ARBA00023136"/>
    </source>
</evidence>
<evidence type="ECO:0000259" key="11">
    <source>
        <dbReference type="PROSITE" id="PS51762"/>
    </source>
</evidence>
<keyword evidence="4" id="KW-0735">Signal-anchor</keyword>
<protein>
    <recommendedName>
        <fullName evidence="11">GH16 domain-containing protein</fullName>
    </recommendedName>
</protein>
<gene>
    <name evidence="12" type="ORF">E3P99_03899</name>
</gene>
<keyword evidence="7" id="KW-0325">Glycoprotein</keyword>
<dbReference type="PANTHER" id="PTHR31361">
    <property type="entry name" value="BETA-GLUCAN SYNTHESIS-ASSOCIATED PROTEIN KRE6-RELATED"/>
    <property type="match status" value="1"/>
</dbReference>
<keyword evidence="3 10" id="KW-0812">Transmembrane</keyword>
<keyword evidence="5 10" id="KW-1133">Transmembrane helix</keyword>
<dbReference type="GO" id="GO:0005789">
    <property type="term" value="C:endoplasmic reticulum membrane"/>
    <property type="evidence" value="ECO:0007669"/>
    <property type="project" value="TreeGrafter"/>
</dbReference>
<feature type="region of interest" description="Disordered" evidence="9">
    <location>
        <begin position="621"/>
        <end position="682"/>
    </location>
</feature>
<dbReference type="InterPro" id="IPR005629">
    <property type="entry name" value="Skn1/Kre6/Sbg1"/>
</dbReference>
<dbReference type="SUPFAM" id="SSF49899">
    <property type="entry name" value="Concanavalin A-like lectins/glucanases"/>
    <property type="match status" value="1"/>
</dbReference>
<dbReference type="GO" id="GO:0005886">
    <property type="term" value="C:plasma membrane"/>
    <property type="evidence" value="ECO:0007669"/>
    <property type="project" value="TreeGrafter"/>
</dbReference>
<feature type="compositionally biased region" description="Low complexity" evidence="9">
    <location>
        <begin position="647"/>
        <end position="659"/>
    </location>
</feature>
<evidence type="ECO:0000256" key="4">
    <source>
        <dbReference type="ARBA" id="ARBA00022968"/>
    </source>
</evidence>
<evidence type="ECO:0000256" key="9">
    <source>
        <dbReference type="SAM" id="MobiDB-lite"/>
    </source>
</evidence>
<evidence type="ECO:0000256" key="8">
    <source>
        <dbReference type="ARBA" id="ARBA00023316"/>
    </source>
</evidence>
<comment type="subcellular location">
    <subcellularLocation>
        <location evidence="1">Membrane</location>
        <topology evidence="1">Single-pass type II membrane protein</topology>
    </subcellularLocation>
</comment>
<evidence type="ECO:0000256" key="7">
    <source>
        <dbReference type="ARBA" id="ARBA00023180"/>
    </source>
</evidence>
<evidence type="ECO:0000313" key="12">
    <source>
        <dbReference type="EMBL" id="TIA85763.1"/>
    </source>
</evidence>
<comment type="similarity">
    <text evidence="2">Belongs to the SKN1/KRE6 family.</text>
</comment>
<dbReference type="Gene3D" id="2.60.120.200">
    <property type="match status" value="2"/>
</dbReference>
<dbReference type="InterPro" id="IPR000757">
    <property type="entry name" value="Beta-glucanase-like"/>
</dbReference>
<feature type="transmembrane region" description="Helical" evidence="10">
    <location>
        <begin position="60"/>
        <end position="84"/>
    </location>
</feature>
<dbReference type="InterPro" id="IPR013320">
    <property type="entry name" value="ConA-like_dom_sf"/>
</dbReference>
<dbReference type="GO" id="GO:0031505">
    <property type="term" value="P:fungal-type cell wall organization"/>
    <property type="evidence" value="ECO:0007669"/>
    <property type="project" value="TreeGrafter"/>
</dbReference>
<feature type="domain" description="GH16" evidence="11">
    <location>
        <begin position="117"/>
        <end position="498"/>
    </location>
</feature>
<evidence type="ECO:0000256" key="1">
    <source>
        <dbReference type="ARBA" id="ARBA00004606"/>
    </source>
</evidence>
<dbReference type="PROSITE" id="PS51762">
    <property type="entry name" value="GH16_2"/>
    <property type="match status" value="1"/>
</dbReference>
<feature type="compositionally biased region" description="Acidic residues" evidence="9">
    <location>
        <begin position="660"/>
        <end position="669"/>
    </location>
</feature>
<comment type="caution">
    <text evidence="12">The sequence shown here is derived from an EMBL/GenBank/DDBJ whole genome shotgun (WGS) entry which is preliminary data.</text>
</comment>
<evidence type="ECO:0000256" key="2">
    <source>
        <dbReference type="ARBA" id="ARBA00010962"/>
    </source>
</evidence>
<proteinExistence type="inferred from homology"/>